<sequence length="77" mass="8434">MLLKDEIINLNIINLEDLSPPPEKLYDVTSYNLRLGSQFKLIHGKENNRGGTEGLNDCSEGSGILVLPNFSCALVST</sequence>
<evidence type="ECO:0000313" key="3">
    <source>
        <dbReference type="EMBL" id="VFK77477.1"/>
    </source>
</evidence>
<accession>A0A451BGU3</accession>
<organism evidence="3">
    <name type="scientific">Candidatus Kentrum sp. MB</name>
    <dbReference type="NCBI Taxonomy" id="2138164"/>
    <lineage>
        <taxon>Bacteria</taxon>
        <taxon>Pseudomonadati</taxon>
        <taxon>Pseudomonadota</taxon>
        <taxon>Gammaproteobacteria</taxon>
        <taxon>Candidatus Kentrum</taxon>
    </lineage>
</organism>
<dbReference type="EMBL" id="CAADFO010000135">
    <property type="protein sequence ID" value="VFK33039.1"/>
    <property type="molecule type" value="Genomic_DNA"/>
</dbReference>
<evidence type="ECO:0000313" key="1">
    <source>
        <dbReference type="EMBL" id="VFK33039.1"/>
    </source>
</evidence>
<proteinExistence type="predicted"/>
<protein>
    <submittedName>
        <fullName evidence="3">Uncharacterized protein</fullName>
    </submittedName>
</protein>
<dbReference type="AlphaFoldDB" id="A0A451BGU3"/>
<dbReference type="EMBL" id="CAADGH010000145">
    <property type="protein sequence ID" value="VFK77477.1"/>
    <property type="molecule type" value="Genomic_DNA"/>
</dbReference>
<reference evidence="3" key="1">
    <citation type="submission" date="2019-02" db="EMBL/GenBank/DDBJ databases">
        <authorList>
            <person name="Gruber-Vodicka R. H."/>
            <person name="Seah K. B. B."/>
        </authorList>
    </citation>
    <scope>NUCLEOTIDE SEQUENCE</scope>
    <source>
        <strain evidence="1">BECK_BZ197</strain>
        <strain evidence="3">BECK_BZ198</strain>
        <strain evidence="2">BECK_BZ199</strain>
    </source>
</reference>
<name>A0A451BGU3_9GAMM</name>
<gene>
    <name evidence="1" type="ORF">BECKMB1821G_GA0114241_11353</name>
    <name evidence="3" type="ORF">BECKMB1821H_GA0114242_11453</name>
    <name evidence="2" type="ORF">BECKMB1821I_GA0114274_11344</name>
</gene>
<evidence type="ECO:0000313" key="2">
    <source>
        <dbReference type="EMBL" id="VFK35637.1"/>
    </source>
</evidence>
<dbReference type="EMBL" id="CAADFQ010000134">
    <property type="protein sequence ID" value="VFK35637.1"/>
    <property type="molecule type" value="Genomic_DNA"/>
</dbReference>